<comment type="caution">
    <text evidence="2">The sequence shown here is derived from an EMBL/GenBank/DDBJ whole genome shotgun (WGS) entry which is preliminary data.</text>
</comment>
<dbReference type="Gene3D" id="3.30.559.10">
    <property type="entry name" value="Chloramphenicol acetyltransferase-like domain"/>
    <property type="match status" value="2"/>
</dbReference>
<dbReference type="Proteomes" id="UP000092600">
    <property type="component" value="Unassembled WGS sequence"/>
</dbReference>
<dbReference type="STRING" id="4615.A0A199UNQ0"/>
<dbReference type="GO" id="GO:0016740">
    <property type="term" value="F:transferase activity"/>
    <property type="evidence" value="ECO:0007669"/>
    <property type="project" value="UniProtKB-KW"/>
</dbReference>
<organism evidence="2 3">
    <name type="scientific">Ananas comosus</name>
    <name type="common">Pineapple</name>
    <name type="synonym">Ananas ananas</name>
    <dbReference type="NCBI Taxonomy" id="4615"/>
    <lineage>
        <taxon>Eukaryota</taxon>
        <taxon>Viridiplantae</taxon>
        <taxon>Streptophyta</taxon>
        <taxon>Embryophyta</taxon>
        <taxon>Tracheophyta</taxon>
        <taxon>Spermatophyta</taxon>
        <taxon>Magnoliopsida</taxon>
        <taxon>Liliopsida</taxon>
        <taxon>Poales</taxon>
        <taxon>Bromeliaceae</taxon>
        <taxon>Bromelioideae</taxon>
        <taxon>Ananas</taxon>
    </lineage>
</organism>
<dbReference type="Pfam" id="PF02458">
    <property type="entry name" value="Transferase"/>
    <property type="match status" value="1"/>
</dbReference>
<dbReference type="InterPro" id="IPR023213">
    <property type="entry name" value="CAT-like_dom_sf"/>
</dbReference>
<dbReference type="PANTHER" id="PTHR31896">
    <property type="entry name" value="FAMILY REGULATORY PROTEIN, PUTATIVE (AFU_ORTHOLOGUE AFUA_3G14730)-RELATED"/>
    <property type="match status" value="1"/>
</dbReference>
<evidence type="ECO:0000313" key="3">
    <source>
        <dbReference type="Proteomes" id="UP000092600"/>
    </source>
</evidence>
<protein>
    <submittedName>
        <fullName evidence="2">Putative acetyltransferase</fullName>
    </submittedName>
</protein>
<evidence type="ECO:0000313" key="2">
    <source>
        <dbReference type="EMBL" id="OAY66418.1"/>
    </source>
</evidence>
<reference evidence="2 3" key="1">
    <citation type="journal article" date="2016" name="DNA Res.">
        <title>The draft genome of MD-2 pineapple using hybrid error correction of long reads.</title>
        <authorList>
            <person name="Redwan R.M."/>
            <person name="Saidin A."/>
            <person name="Kumar S.V."/>
        </authorList>
    </citation>
    <scope>NUCLEOTIDE SEQUENCE [LARGE SCALE GENOMIC DNA]</scope>
    <source>
        <strain evidence="3">cv. MD2</strain>
        <tissue evidence="2">Leaf</tissue>
    </source>
</reference>
<proteinExistence type="predicted"/>
<name>A0A199UNQ0_ANACO</name>
<gene>
    <name evidence="2" type="ORF">ACMD2_27202</name>
</gene>
<keyword evidence="1 2" id="KW-0808">Transferase</keyword>
<evidence type="ECO:0000256" key="1">
    <source>
        <dbReference type="ARBA" id="ARBA00022679"/>
    </source>
</evidence>
<accession>A0A199UNQ0</accession>
<dbReference type="PANTHER" id="PTHR31896:SF12">
    <property type="entry name" value="HXXXD-TYPE ACYL-TRANSFERASE FAMILY PROTEIN"/>
    <property type="match status" value="1"/>
</dbReference>
<sequence>MPSSPPSPAVHTISICTVKPPPHPRRLCHLTPWDIAMLSAHYIQKGLLFANPPSSSSLDPQQLIEHLKSSLSVALLHFYPLAGRLVTEEDRDADGEVKSTSVYIDCDGQGAEFVHAAADGIKVADVLALSGDLPDFLRDFFKLDGAVNHDGHFSPLLSVQLTELADGVFLGWSFNHVVGDGTSYWKFFNAWAEIARAADRGGGGLSRPPVHDRWFVDGYGAPPLKLPLTDPSRFLERFAPPPLRERMFHFSREAVARLKARANEECGRGDLSSFQSLSALLWRAVTRARGLAPGQATSCRVAIENRARLRPPLAKEYFGNSIYPIAAPATAGELLAQGIGWGAALVNRAVAEHTDAAIRAKLGAWMAQPMVYPLSGFDKNSVMVGSSPRFDMYECEFGWGRAVAARSGGANKFDGKISLYPGREGGAWTWSCA</sequence>
<dbReference type="EMBL" id="LSRQ01006227">
    <property type="protein sequence ID" value="OAY66418.1"/>
    <property type="molecule type" value="Genomic_DNA"/>
</dbReference>
<dbReference type="InterPro" id="IPR051283">
    <property type="entry name" value="Sec_Metabolite_Acyltrans"/>
</dbReference>
<dbReference type="AlphaFoldDB" id="A0A199UNQ0"/>